<name>A0ABV3X3Z5_9FIRM</name>
<dbReference type="SUPFAM" id="SSF46785">
    <property type="entry name" value="Winged helix' DNA-binding domain"/>
    <property type="match status" value="1"/>
</dbReference>
<dbReference type="NCBIfam" id="NF033788">
    <property type="entry name" value="HTH_metalloreg"/>
    <property type="match status" value="1"/>
</dbReference>
<dbReference type="Pfam" id="PF01022">
    <property type="entry name" value="HTH_5"/>
    <property type="match status" value="1"/>
</dbReference>
<sequence length="105" mass="11931">MATIYEERAKIFKALSDERRLRILELLRNGEKCTCTLTDEVNMPQSSLSYHMKILCEAGIVTGREDGKWTHYQISKQGSEKVLALLKDTIAIDETNMSCNKCSNT</sequence>
<dbReference type="InterPro" id="IPR001845">
    <property type="entry name" value="HTH_ArsR_DNA-bd_dom"/>
</dbReference>
<keyword evidence="2" id="KW-0238">DNA-binding</keyword>
<organism evidence="5 6">
    <name type="scientific">Selenomonas sputigena</name>
    <dbReference type="NCBI Taxonomy" id="69823"/>
    <lineage>
        <taxon>Bacteria</taxon>
        <taxon>Bacillati</taxon>
        <taxon>Bacillota</taxon>
        <taxon>Negativicutes</taxon>
        <taxon>Selenomonadales</taxon>
        <taxon>Selenomonadaceae</taxon>
        <taxon>Selenomonas</taxon>
    </lineage>
</organism>
<dbReference type="InterPro" id="IPR036388">
    <property type="entry name" value="WH-like_DNA-bd_sf"/>
</dbReference>
<keyword evidence="1" id="KW-0805">Transcription regulation</keyword>
<dbReference type="CDD" id="cd00090">
    <property type="entry name" value="HTH_ARSR"/>
    <property type="match status" value="1"/>
</dbReference>
<dbReference type="InterPro" id="IPR036390">
    <property type="entry name" value="WH_DNA-bd_sf"/>
</dbReference>
<evidence type="ECO:0000259" key="4">
    <source>
        <dbReference type="PROSITE" id="PS50987"/>
    </source>
</evidence>
<evidence type="ECO:0000313" key="6">
    <source>
        <dbReference type="Proteomes" id="UP001559623"/>
    </source>
</evidence>
<feature type="domain" description="HTH arsR-type" evidence="4">
    <location>
        <begin position="1"/>
        <end position="97"/>
    </location>
</feature>
<dbReference type="Proteomes" id="UP001559623">
    <property type="component" value="Unassembled WGS sequence"/>
</dbReference>
<protein>
    <submittedName>
        <fullName evidence="5">Metalloregulator ArsR/SmtB family transcription factor</fullName>
    </submittedName>
</protein>
<dbReference type="PROSITE" id="PS50987">
    <property type="entry name" value="HTH_ARSR_2"/>
    <property type="match status" value="1"/>
</dbReference>
<dbReference type="InterPro" id="IPR051081">
    <property type="entry name" value="HTH_MetalResp_TranReg"/>
</dbReference>
<dbReference type="Gene3D" id="1.10.10.10">
    <property type="entry name" value="Winged helix-like DNA-binding domain superfamily/Winged helix DNA-binding domain"/>
    <property type="match status" value="1"/>
</dbReference>
<dbReference type="PANTHER" id="PTHR33154">
    <property type="entry name" value="TRANSCRIPTIONAL REGULATOR, ARSR FAMILY"/>
    <property type="match status" value="1"/>
</dbReference>
<dbReference type="PRINTS" id="PR00778">
    <property type="entry name" value="HTHARSR"/>
</dbReference>
<evidence type="ECO:0000256" key="2">
    <source>
        <dbReference type="ARBA" id="ARBA00023125"/>
    </source>
</evidence>
<gene>
    <name evidence="5" type="ORF">QCO44_04600</name>
</gene>
<proteinExistence type="predicted"/>
<evidence type="ECO:0000256" key="3">
    <source>
        <dbReference type="ARBA" id="ARBA00023163"/>
    </source>
</evidence>
<dbReference type="RefSeq" id="WP_009440323.1">
    <property type="nucleotide sequence ID" value="NZ_CP194411.1"/>
</dbReference>
<dbReference type="SMART" id="SM00418">
    <property type="entry name" value="HTH_ARSR"/>
    <property type="match status" value="1"/>
</dbReference>
<dbReference type="EMBL" id="JARVLH010000002">
    <property type="protein sequence ID" value="MEX5284926.1"/>
    <property type="molecule type" value="Genomic_DNA"/>
</dbReference>
<dbReference type="InterPro" id="IPR011991">
    <property type="entry name" value="ArsR-like_HTH"/>
</dbReference>
<dbReference type="PANTHER" id="PTHR33154:SF18">
    <property type="entry name" value="ARSENICAL RESISTANCE OPERON REPRESSOR"/>
    <property type="match status" value="1"/>
</dbReference>
<accession>A0ABV3X3Z5</accession>
<evidence type="ECO:0000313" key="5">
    <source>
        <dbReference type="EMBL" id="MEX5284926.1"/>
    </source>
</evidence>
<reference evidence="5 6" key="1">
    <citation type="submission" date="2023-04" db="EMBL/GenBank/DDBJ databases">
        <title>Genome Sequence of Selenomonas sputigena ATCC 33150.</title>
        <authorList>
            <person name="Miller D.P."/>
            <person name="Anvari S."/>
            <person name="Polson S.W."/>
            <person name="Macdonald M."/>
            <person name="Mcdowell J.V."/>
        </authorList>
    </citation>
    <scope>NUCLEOTIDE SEQUENCE [LARGE SCALE GENOMIC DNA]</scope>
    <source>
        <strain evidence="5 6">ATCC 33150</strain>
    </source>
</reference>
<comment type="caution">
    <text evidence="5">The sequence shown here is derived from an EMBL/GenBank/DDBJ whole genome shotgun (WGS) entry which is preliminary data.</text>
</comment>
<evidence type="ECO:0000256" key="1">
    <source>
        <dbReference type="ARBA" id="ARBA00023015"/>
    </source>
</evidence>
<keyword evidence="6" id="KW-1185">Reference proteome</keyword>
<keyword evidence="3" id="KW-0804">Transcription</keyword>